<name>A0A9D5CD70_9LILI</name>
<dbReference type="AlphaFoldDB" id="A0A9D5CD70"/>
<protein>
    <recommendedName>
        <fullName evidence="2">Acyl-CoA thioesterase-like C-terminal domain-containing protein</fullName>
    </recommendedName>
</protein>
<dbReference type="GO" id="GO:0047617">
    <property type="term" value="F:fatty acyl-CoA hydrolase activity"/>
    <property type="evidence" value="ECO:0007669"/>
    <property type="project" value="InterPro"/>
</dbReference>
<organism evidence="3 4">
    <name type="scientific">Dioscorea zingiberensis</name>
    <dbReference type="NCBI Taxonomy" id="325984"/>
    <lineage>
        <taxon>Eukaryota</taxon>
        <taxon>Viridiplantae</taxon>
        <taxon>Streptophyta</taxon>
        <taxon>Embryophyta</taxon>
        <taxon>Tracheophyta</taxon>
        <taxon>Spermatophyta</taxon>
        <taxon>Magnoliopsida</taxon>
        <taxon>Liliopsida</taxon>
        <taxon>Dioscoreales</taxon>
        <taxon>Dioscoreaceae</taxon>
        <taxon>Dioscorea</taxon>
    </lineage>
</organism>
<reference evidence="3" key="2">
    <citation type="journal article" date="2022" name="Hortic Res">
        <title>The genome of Dioscorea zingiberensis sheds light on the biosynthesis, origin and evolution of the medicinally important diosgenin saponins.</title>
        <authorList>
            <person name="Li Y."/>
            <person name="Tan C."/>
            <person name="Li Z."/>
            <person name="Guo J."/>
            <person name="Li S."/>
            <person name="Chen X."/>
            <person name="Wang C."/>
            <person name="Dai X."/>
            <person name="Yang H."/>
            <person name="Song W."/>
            <person name="Hou L."/>
            <person name="Xu J."/>
            <person name="Tong Z."/>
            <person name="Xu A."/>
            <person name="Yuan X."/>
            <person name="Wang W."/>
            <person name="Yang Q."/>
            <person name="Chen L."/>
            <person name="Sun Z."/>
            <person name="Wang K."/>
            <person name="Pan B."/>
            <person name="Chen J."/>
            <person name="Bao Y."/>
            <person name="Liu F."/>
            <person name="Qi X."/>
            <person name="Gang D.R."/>
            <person name="Wen J."/>
            <person name="Li J."/>
        </authorList>
    </citation>
    <scope>NUCLEOTIDE SEQUENCE</scope>
    <source>
        <strain evidence="3">Dzin_1.0</strain>
    </source>
</reference>
<dbReference type="GO" id="GO:0009062">
    <property type="term" value="P:fatty acid catabolic process"/>
    <property type="evidence" value="ECO:0007669"/>
    <property type="project" value="TreeGrafter"/>
</dbReference>
<dbReference type="InterPro" id="IPR003703">
    <property type="entry name" value="Acyl_CoA_thio"/>
</dbReference>
<dbReference type="PANTHER" id="PTHR11066:SF34">
    <property type="entry name" value="ACYL-COENZYME A THIOESTERASE 8"/>
    <property type="match status" value="1"/>
</dbReference>
<dbReference type="InterPro" id="IPR029069">
    <property type="entry name" value="HotDog_dom_sf"/>
</dbReference>
<sequence length="193" mass="22238">MTFMPHEHAPETLESIEELREKHLSGFQIPVFYQNSIDYEGSGLWPIDIRLCGLYNSEEQFQPSLSYWFKVRGKLSEESALHRCALAYASDLFFGSVSLKPHLRKDMKILTLCLDHSYVANPLTFISSIICFHRPVKADDWFLFVMEAPSSCNGRGFSTGRMFNRKGELVMSLAQEALLREVRQRNQKPQAKL</sequence>
<dbReference type="CDD" id="cd03444">
    <property type="entry name" value="Thioesterase_II_repeat1"/>
    <property type="match status" value="1"/>
</dbReference>
<proteinExistence type="inferred from homology"/>
<reference evidence="3" key="1">
    <citation type="submission" date="2021-03" db="EMBL/GenBank/DDBJ databases">
        <authorList>
            <person name="Li Z."/>
            <person name="Yang C."/>
        </authorList>
    </citation>
    <scope>NUCLEOTIDE SEQUENCE</scope>
    <source>
        <strain evidence="3">Dzin_1.0</strain>
        <tissue evidence="3">Leaf</tissue>
    </source>
</reference>
<evidence type="ECO:0000256" key="1">
    <source>
        <dbReference type="ARBA" id="ARBA00006538"/>
    </source>
</evidence>
<dbReference type="Proteomes" id="UP001085076">
    <property type="component" value="Miscellaneous, Linkage group lg06"/>
</dbReference>
<dbReference type="GO" id="GO:0006637">
    <property type="term" value="P:acyl-CoA metabolic process"/>
    <property type="evidence" value="ECO:0007669"/>
    <property type="project" value="InterPro"/>
</dbReference>
<evidence type="ECO:0000259" key="2">
    <source>
        <dbReference type="Pfam" id="PF20789"/>
    </source>
</evidence>
<dbReference type="Pfam" id="PF20789">
    <property type="entry name" value="4HBT_3C"/>
    <property type="match status" value="1"/>
</dbReference>
<dbReference type="GO" id="GO:0005782">
    <property type="term" value="C:peroxisomal matrix"/>
    <property type="evidence" value="ECO:0007669"/>
    <property type="project" value="UniProtKB-SubCell"/>
</dbReference>
<evidence type="ECO:0000313" key="4">
    <source>
        <dbReference type="Proteomes" id="UP001085076"/>
    </source>
</evidence>
<dbReference type="InterPro" id="IPR042171">
    <property type="entry name" value="Acyl-CoA_hotdog"/>
</dbReference>
<evidence type="ECO:0000313" key="3">
    <source>
        <dbReference type="EMBL" id="KAJ0970180.1"/>
    </source>
</evidence>
<dbReference type="InterPro" id="IPR049450">
    <property type="entry name" value="ACOT8-like_C"/>
</dbReference>
<dbReference type="Gene3D" id="2.40.160.210">
    <property type="entry name" value="Acyl-CoA thioesterase, double hotdog domain"/>
    <property type="match status" value="1"/>
</dbReference>
<dbReference type="PANTHER" id="PTHR11066">
    <property type="entry name" value="ACYL-COA THIOESTERASE"/>
    <property type="match status" value="1"/>
</dbReference>
<accession>A0A9D5CD70</accession>
<keyword evidence="4" id="KW-1185">Reference proteome</keyword>
<dbReference type="EMBL" id="JAGGNH010000006">
    <property type="protein sequence ID" value="KAJ0970180.1"/>
    <property type="molecule type" value="Genomic_DNA"/>
</dbReference>
<dbReference type="SUPFAM" id="SSF54637">
    <property type="entry name" value="Thioesterase/thiol ester dehydrase-isomerase"/>
    <property type="match status" value="1"/>
</dbReference>
<comment type="caution">
    <text evidence="3">The sequence shown here is derived from an EMBL/GenBank/DDBJ whole genome shotgun (WGS) entry which is preliminary data.</text>
</comment>
<comment type="similarity">
    <text evidence="1">Belongs to the C/M/P thioester hydrolase family.</text>
</comment>
<feature type="domain" description="Acyl-CoA thioesterase-like C-terminal" evidence="2">
    <location>
        <begin position="62"/>
        <end position="178"/>
    </location>
</feature>
<gene>
    <name evidence="3" type="ORF">J5N97_023057</name>
</gene>
<dbReference type="OrthoDB" id="68328at2759"/>